<protein>
    <submittedName>
        <fullName evidence="2">2-hydroxy-6-oxo-6-phenylhexa-2,4-dienoate hydrolase</fullName>
        <ecNumber evidence="2">3.7.1.-</ecNumber>
    </submittedName>
</protein>
<dbReference type="PANTHER" id="PTHR43798">
    <property type="entry name" value="MONOACYLGLYCEROL LIPASE"/>
    <property type="match status" value="1"/>
</dbReference>
<dbReference type="Gene3D" id="3.40.50.1820">
    <property type="entry name" value="alpha/beta hydrolase"/>
    <property type="match status" value="1"/>
</dbReference>
<dbReference type="RefSeq" id="WP_068729692.1">
    <property type="nucleotide sequence ID" value="NZ_LVYV01000001.1"/>
</dbReference>
<dbReference type="SUPFAM" id="SSF53474">
    <property type="entry name" value="alpha/beta-Hydrolases"/>
    <property type="match status" value="1"/>
</dbReference>
<dbReference type="EC" id="3.7.1.-" evidence="2"/>
<dbReference type="InterPro" id="IPR000073">
    <property type="entry name" value="AB_hydrolase_1"/>
</dbReference>
<feature type="domain" description="AB hydrolase-1" evidence="1">
    <location>
        <begin position="163"/>
        <end position="393"/>
    </location>
</feature>
<evidence type="ECO:0000259" key="1">
    <source>
        <dbReference type="Pfam" id="PF00561"/>
    </source>
</evidence>
<dbReference type="OrthoDB" id="9804723at2"/>
<dbReference type="Pfam" id="PF00561">
    <property type="entry name" value="Abhydrolase_1"/>
    <property type="match status" value="1"/>
</dbReference>
<keyword evidence="2" id="KW-0378">Hydrolase</keyword>
<proteinExistence type="predicted"/>
<dbReference type="GO" id="GO:0016787">
    <property type="term" value="F:hydrolase activity"/>
    <property type="evidence" value="ECO:0007669"/>
    <property type="project" value="UniProtKB-KW"/>
</dbReference>
<name>A0A109ZY51_9BRAD</name>
<accession>A0A109ZY51</accession>
<dbReference type="InterPro" id="IPR050266">
    <property type="entry name" value="AB_hydrolase_sf"/>
</dbReference>
<dbReference type="EMBL" id="KT955714">
    <property type="protein sequence ID" value="AMH39446.1"/>
    <property type="molecule type" value="Genomic_DNA"/>
</dbReference>
<sequence length="412" mass="44661">MTLGMGLIDELRNRLAVAIAAPEVQSFARGLDIEIQFGIDEAAVAIACRNNQPVVSIPSNAPDIALSGPATAWLKVLASCPPPTYHSFSSIQLRNTSFTVTGNALVIAQARAFLEAVFANLTTPAAHAVEVDLTRLEGRYHRVHSAGGQIAEIYSEATGTGRPVLCLHTAGADTRQFHGVMCDPELGRDWRLIGFDMPLHGRSMPPVGWDGSIYQLDQPTYLDWCASFIEQAIGEPVMVMGCSMGAGIAMALAAERPDLVKAVIALEAPLRPRGRRNDYLTHAGVNGGWHSAAYVRGLMSPSSPAEDRRRAAWIYSQGAPGVYDGDLAFYSDEFDGEQIAKLIDGHKIPVHLLIGHYDFSATVSDAYALAEWIEGAVVTEMPELGHFPMTENPPKMLDYLRPVFRALRSLPL</sequence>
<dbReference type="AlphaFoldDB" id="A0A109ZY51"/>
<dbReference type="PANTHER" id="PTHR43798:SF33">
    <property type="entry name" value="HYDROLASE, PUTATIVE (AFU_ORTHOLOGUE AFUA_2G14860)-RELATED"/>
    <property type="match status" value="1"/>
</dbReference>
<dbReference type="GO" id="GO:0016020">
    <property type="term" value="C:membrane"/>
    <property type="evidence" value="ECO:0007669"/>
    <property type="project" value="TreeGrafter"/>
</dbReference>
<gene>
    <name evidence="2" type="ORF">PROKKA_00633</name>
</gene>
<evidence type="ECO:0000313" key="2">
    <source>
        <dbReference type="EMBL" id="AMH39446.1"/>
    </source>
</evidence>
<dbReference type="InterPro" id="IPR029058">
    <property type="entry name" value="AB_hydrolase_fold"/>
</dbReference>
<organism evidence="2">
    <name type="scientific">Tardiphaga robiniae</name>
    <dbReference type="NCBI Taxonomy" id="943830"/>
    <lineage>
        <taxon>Bacteria</taxon>
        <taxon>Pseudomonadati</taxon>
        <taxon>Pseudomonadota</taxon>
        <taxon>Alphaproteobacteria</taxon>
        <taxon>Hyphomicrobiales</taxon>
        <taxon>Nitrobacteraceae</taxon>
        <taxon>Tardiphaga</taxon>
    </lineage>
</organism>
<reference evidence="2" key="1">
    <citation type="submission" date="2015-10" db="EMBL/GenBank/DDBJ databases">
        <title>Evolution marks in rhizobial microsymbionts genomes from the relict species Vavilovia formosa (Stev.) Fed.</title>
        <authorList>
            <person name="Kopat V."/>
        </authorList>
    </citation>
    <scope>NUCLEOTIDE SEQUENCE</scope>
    <source>
        <strain evidence="2">Vaf-07</strain>
    </source>
</reference>